<proteinExistence type="inferred from homology"/>
<dbReference type="Proteomes" id="UP000050454">
    <property type="component" value="Unassembled WGS sequence"/>
</dbReference>
<dbReference type="InterPro" id="IPR039426">
    <property type="entry name" value="TonB-dep_rcpt-like"/>
</dbReference>
<dbReference type="EMBL" id="LGTQ01000013">
    <property type="protein sequence ID" value="KPM46921.1"/>
    <property type="molecule type" value="Genomic_DNA"/>
</dbReference>
<feature type="domain" description="TonB-dependent receptor plug" evidence="14">
    <location>
        <begin position="40"/>
        <end position="146"/>
    </location>
</feature>
<comment type="caution">
    <text evidence="15">The sequence shown here is derived from an EMBL/GenBank/DDBJ whole genome shotgun (WGS) entry which is preliminary data.</text>
</comment>
<evidence type="ECO:0000256" key="9">
    <source>
        <dbReference type="ARBA" id="ARBA00023237"/>
    </source>
</evidence>
<evidence type="ECO:0000256" key="10">
    <source>
        <dbReference type="PROSITE-ProRule" id="PRU01360"/>
    </source>
</evidence>
<keyword evidence="6 11" id="KW-0798">TonB box</keyword>
<accession>A0A0P7B996</accession>
<name>A0A0P7B996_9BACT</name>
<dbReference type="RefSeq" id="WP_055150728.1">
    <property type="nucleotide sequence ID" value="NZ_JXSZ01000013.1"/>
</dbReference>
<evidence type="ECO:0000259" key="14">
    <source>
        <dbReference type="Pfam" id="PF07715"/>
    </source>
</evidence>
<gene>
    <name evidence="15" type="ORF">AFM12_16950</name>
</gene>
<evidence type="ECO:0000256" key="2">
    <source>
        <dbReference type="ARBA" id="ARBA00022448"/>
    </source>
</evidence>
<keyword evidence="9 10" id="KW-0998">Cell outer membrane</keyword>
<keyword evidence="7 10" id="KW-0472">Membrane</keyword>
<dbReference type="PANTHER" id="PTHR30069:SF29">
    <property type="entry name" value="HEMOGLOBIN AND HEMOGLOBIN-HAPTOGLOBIN-BINDING PROTEIN 1-RELATED"/>
    <property type="match status" value="1"/>
</dbReference>
<reference evidence="15 16" key="1">
    <citation type="submission" date="2015-07" db="EMBL/GenBank/DDBJ databases">
        <title>The draft genome sequence of Leadbetterella sp. JN14-9.</title>
        <authorList>
            <person name="Liu Y."/>
            <person name="Du J."/>
            <person name="Shao Z."/>
        </authorList>
    </citation>
    <scope>NUCLEOTIDE SEQUENCE [LARGE SCALE GENOMIC DNA]</scope>
    <source>
        <strain evidence="15 16">JN14-9</strain>
    </source>
</reference>
<dbReference type="Gene3D" id="2.40.170.20">
    <property type="entry name" value="TonB-dependent receptor, beta-barrel domain"/>
    <property type="match status" value="1"/>
</dbReference>
<comment type="subcellular location">
    <subcellularLocation>
        <location evidence="1 10">Cell outer membrane</location>
        <topology evidence="1 10">Multi-pass membrane protein</topology>
    </subcellularLocation>
</comment>
<evidence type="ECO:0000259" key="13">
    <source>
        <dbReference type="Pfam" id="PF00593"/>
    </source>
</evidence>
<dbReference type="InterPro" id="IPR037066">
    <property type="entry name" value="Plug_dom_sf"/>
</dbReference>
<dbReference type="InterPro" id="IPR012910">
    <property type="entry name" value="Plug_dom"/>
</dbReference>
<evidence type="ECO:0008006" key="17">
    <source>
        <dbReference type="Google" id="ProtNLM"/>
    </source>
</evidence>
<feature type="signal peptide" evidence="12">
    <location>
        <begin position="1"/>
        <end position="17"/>
    </location>
</feature>
<dbReference type="AlphaFoldDB" id="A0A0P7B996"/>
<dbReference type="GO" id="GO:0015344">
    <property type="term" value="F:siderophore uptake transmembrane transporter activity"/>
    <property type="evidence" value="ECO:0007669"/>
    <property type="project" value="TreeGrafter"/>
</dbReference>
<sequence>MLKKILTLAFLTQSLFAQDSLFIDLSEVKVTGNINSTSVLKTARNITLIDSKTIESLPVKTIAGALSQALNVDVRSRSPLGVQADVSIRGGHFDQTLVMIDGIKINDPQTGHHSMNIPVPLEMIERIEVLQGGASRVYGPAAFSGIINIITKRKPESGLQSNASVGQFGLTNFGQNVTLNKGVYSGSMGWSKMKSDGYVYNTAFDRRNLYSINRWGDKLGEWTLQGGLTSQEFGASNFYHPLFFEQYEETNANFLALTRVHNFSNRLVATANLSYRRHNDLYDFNKYRDTLIQNVNFHQSDVYDVDLKLRYRSDFGITSGGFEFRREGIKSNRLGEAVESPEAVKGYSRVFYNKALTRDNYSLFAEHQKQWDRWGVSLGSLVNFNSQFGTELYPGVDISFYPASGHTVYGTVNRSLRFPTFTELYLNTSTVRGNVELLPEKAINSEIGYKYASSQWLLNTSLFYKKTSDAIDKVKRPEKSVPEMENIDDINMAGFEASATYQFTEGVLKNIRFNYAYLIADRREDGFQSFYTLNFLRHNAGASVNLAFAKYLNCSFTYNYQQREGAYQASADVAPESYRPVHLVSSRIAYSRKRFEIFADAQNLFDYQYFDFGFVEQPGRWLSTGLKLTL</sequence>
<keyword evidence="3 10" id="KW-1134">Transmembrane beta strand</keyword>
<dbReference type="PROSITE" id="PS52016">
    <property type="entry name" value="TONB_DEPENDENT_REC_3"/>
    <property type="match status" value="1"/>
</dbReference>
<evidence type="ECO:0000313" key="15">
    <source>
        <dbReference type="EMBL" id="KPM46921.1"/>
    </source>
</evidence>
<evidence type="ECO:0000313" key="16">
    <source>
        <dbReference type="Proteomes" id="UP000050454"/>
    </source>
</evidence>
<evidence type="ECO:0000256" key="6">
    <source>
        <dbReference type="ARBA" id="ARBA00023077"/>
    </source>
</evidence>
<evidence type="ECO:0000256" key="4">
    <source>
        <dbReference type="ARBA" id="ARBA00022692"/>
    </source>
</evidence>
<dbReference type="OrthoDB" id="9758472at2"/>
<feature type="domain" description="TonB-dependent receptor-like beta-barrel" evidence="13">
    <location>
        <begin position="201"/>
        <end position="604"/>
    </location>
</feature>
<dbReference type="InterPro" id="IPR000531">
    <property type="entry name" value="Beta-barrel_TonB"/>
</dbReference>
<organism evidence="15 16">
    <name type="scientific">Jiulongibacter sediminis</name>
    <dbReference type="NCBI Taxonomy" id="1605367"/>
    <lineage>
        <taxon>Bacteria</taxon>
        <taxon>Pseudomonadati</taxon>
        <taxon>Bacteroidota</taxon>
        <taxon>Cytophagia</taxon>
        <taxon>Cytophagales</taxon>
        <taxon>Leadbetterellaceae</taxon>
        <taxon>Jiulongibacter</taxon>
    </lineage>
</organism>
<dbReference type="PANTHER" id="PTHR30069">
    <property type="entry name" value="TONB-DEPENDENT OUTER MEMBRANE RECEPTOR"/>
    <property type="match status" value="1"/>
</dbReference>
<evidence type="ECO:0000256" key="7">
    <source>
        <dbReference type="ARBA" id="ARBA00023136"/>
    </source>
</evidence>
<evidence type="ECO:0000256" key="11">
    <source>
        <dbReference type="RuleBase" id="RU003357"/>
    </source>
</evidence>
<keyword evidence="8" id="KW-0675">Receptor</keyword>
<evidence type="ECO:0000256" key="5">
    <source>
        <dbReference type="ARBA" id="ARBA00022729"/>
    </source>
</evidence>
<dbReference type="Gene3D" id="2.170.130.10">
    <property type="entry name" value="TonB-dependent receptor, plug domain"/>
    <property type="match status" value="1"/>
</dbReference>
<dbReference type="Pfam" id="PF00593">
    <property type="entry name" value="TonB_dep_Rec_b-barrel"/>
    <property type="match status" value="1"/>
</dbReference>
<protein>
    <recommendedName>
        <fullName evidence="17">TonB-dependent receptor</fullName>
    </recommendedName>
</protein>
<dbReference type="GO" id="GO:0044718">
    <property type="term" value="P:siderophore transmembrane transport"/>
    <property type="evidence" value="ECO:0007669"/>
    <property type="project" value="TreeGrafter"/>
</dbReference>
<evidence type="ECO:0000256" key="3">
    <source>
        <dbReference type="ARBA" id="ARBA00022452"/>
    </source>
</evidence>
<dbReference type="STRING" id="1605367.AFM12_16950"/>
<dbReference type="Pfam" id="PF07715">
    <property type="entry name" value="Plug"/>
    <property type="match status" value="1"/>
</dbReference>
<keyword evidence="5 12" id="KW-0732">Signal</keyword>
<comment type="similarity">
    <text evidence="10 11">Belongs to the TonB-dependent receptor family.</text>
</comment>
<dbReference type="GO" id="GO:0009279">
    <property type="term" value="C:cell outer membrane"/>
    <property type="evidence" value="ECO:0007669"/>
    <property type="project" value="UniProtKB-SubCell"/>
</dbReference>
<keyword evidence="16" id="KW-1185">Reference proteome</keyword>
<feature type="chain" id="PRO_5006135522" description="TonB-dependent receptor" evidence="12">
    <location>
        <begin position="18"/>
        <end position="630"/>
    </location>
</feature>
<evidence type="ECO:0000256" key="8">
    <source>
        <dbReference type="ARBA" id="ARBA00023170"/>
    </source>
</evidence>
<dbReference type="SUPFAM" id="SSF56935">
    <property type="entry name" value="Porins"/>
    <property type="match status" value="1"/>
</dbReference>
<dbReference type="InterPro" id="IPR036942">
    <property type="entry name" value="Beta-barrel_TonB_sf"/>
</dbReference>
<evidence type="ECO:0000256" key="1">
    <source>
        <dbReference type="ARBA" id="ARBA00004571"/>
    </source>
</evidence>
<keyword evidence="4 10" id="KW-0812">Transmembrane</keyword>
<keyword evidence="2 10" id="KW-0813">Transport</keyword>
<evidence type="ECO:0000256" key="12">
    <source>
        <dbReference type="SAM" id="SignalP"/>
    </source>
</evidence>